<feature type="domain" description="HupH hydrogenase expression protein C-terminal" evidence="2">
    <location>
        <begin position="172"/>
        <end position="289"/>
    </location>
</feature>
<keyword evidence="4" id="KW-1185">Reference proteome</keyword>
<gene>
    <name evidence="3" type="primary">hupH</name>
    <name evidence="3" type="ORF">GCM10011352_00400</name>
</gene>
<name>A0ABQ1JYY0_9GAMM</name>
<reference evidence="4" key="1">
    <citation type="journal article" date="2019" name="Int. J. Syst. Evol. Microbiol.">
        <title>The Global Catalogue of Microorganisms (GCM) 10K type strain sequencing project: providing services to taxonomists for standard genome sequencing and annotation.</title>
        <authorList>
            <consortium name="The Broad Institute Genomics Platform"/>
            <consortium name="The Broad Institute Genome Sequencing Center for Infectious Disease"/>
            <person name="Wu L."/>
            <person name="Ma J."/>
        </authorList>
    </citation>
    <scope>NUCLEOTIDE SEQUENCE [LARGE SCALE GENOMIC DNA]</scope>
    <source>
        <strain evidence="4">CGMCC 1.15341</strain>
    </source>
</reference>
<evidence type="ECO:0000313" key="4">
    <source>
        <dbReference type="Proteomes" id="UP000629025"/>
    </source>
</evidence>
<evidence type="ECO:0000256" key="1">
    <source>
        <dbReference type="ARBA" id="ARBA00010832"/>
    </source>
</evidence>
<dbReference type="InterPro" id="IPR038527">
    <property type="entry name" value="HupH_C_sf"/>
</dbReference>
<dbReference type="EMBL" id="BMIJ01000001">
    <property type="protein sequence ID" value="GGB78713.1"/>
    <property type="molecule type" value="Genomic_DNA"/>
</dbReference>
<dbReference type="RefSeq" id="WP_188745098.1">
    <property type="nucleotide sequence ID" value="NZ_BMIJ01000001.1"/>
</dbReference>
<evidence type="ECO:0000259" key="2">
    <source>
        <dbReference type="Pfam" id="PF04809"/>
    </source>
</evidence>
<sequence length="291" mass="32035">MKSDIPLFDLTPSLTQASGPGSRSEADSLSYMPMPKEMHTFELPRLPESEEVAQAPRVLALLAQVQEALDAYRPGMSTRTLSLDLLAEADRALLYQVLGEGEVALQIGADIRVRAQETVLAGLWWLQQVDSSGQLERQWLEVADLPELVRQSAFSTTEVPTVGEGDLPEGILNAGPVLVELFDVARRHQTTPRELPHVINLSLLPFSPEDHTFLANSLGQGPVVILSRGYGNCRIGSTAVPGIWRVQYFNSTDQLILDTLEVVEVPQVACAAKEDLEDSSERLREMREVLV</sequence>
<feature type="domain" description="HupH hydrogenase expression protein C-terminal" evidence="2">
    <location>
        <begin position="59"/>
        <end position="151"/>
    </location>
</feature>
<comment type="caution">
    <text evidence="3">The sequence shown here is derived from an EMBL/GenBank/DDBJ whole genome shotgun (WGS) entry which is preliminary data.</text>
</comment>
<evidence type="ECO:0000313" key="3">
    <source>
        <dbReference type="EMBL" id="GGB78713.1"/>
    </source>
</evidence>
<proteinExistence type="inferred from homology"/>
<dbReference type="Pfam" id="PF04809">
    <property type="entry name" value="HupH_C"/>
    <property type="match status" value="2"/>
</dbReference>
<accession>A0ABQ1JYY0</accession>
<dbReference type="InterPro" id="IPR006894">
    <property type="entry name" value="HupH_Hydgase_express_prot_C"/>
</dbReference>
<comment type="similarity">
    <text evidence="1">Belongs to the HupH/HyaF family.</text>
</comment>
<dbReference type="Gene3D" id="3.30.1370.140">
    <property type="entry name" value="HupH hydrogenase expression protein, C-terminal domain"/>
    <property type="match status" value="2"/>
</dbReference>
<organism evidence="3 4">
    <name type="scientific">Marinobacterium zhoushanense</name>
    <dbReference type="NCBI Taxonomy" id="1679163"/>
    <lineage>
        <taxon>Bacteria</taxon>
        <taxon>Pseudomonadati</taxon>
        <taxon>Pseudomonadota</taxon>
        <taxon>Gammaproteobacteria</taxon>
        <taxon>Oceanospirillales</taxon>
        <taxon>Oceanospirillaceae</taxon>
        <taxon>Marinobacterium</taxon>
    </lineage>
</organism>
<protein>
    <submittedName>
        <fullName evidence="3">Hydrogenase expression/formation protein</fullName>
    </submittedName>
</protein>
<dbReference type="Proteomes" id="UP000629025">
    <property type="component" value="Unassembled WGS sequence"/>
</dbReference>